<accession>A0A2M8ITT6</accession>
<evidence type="ECO:0000259" key="1">
    <source>
        <dbReference type="Pfam" id="PF06904"/>
    </source>
</evidence>
<dbReference type="OrthoDB" id="9809788at2"/>
<keyword evidence="3" id="KW-1185">Reference proteome</keyword>
<dbReference type="RefSeq" id="WP_133119983.1">
    <property type="nucleotide sequence ID" value="NZ_PGTB01000274.1"/>
</dbReference>
<name>A0A2M8ITT6_9RHOB</name>
<dbReference type="Proteomes" id="UP000231553">
    <property type="component" value="Unassembled WGS sequence"/>
</dbReference>
<feature type="non-terminal residue" evidence="2">
    <location>
        <position position="1"/>
    </location>
</feature>
<dbReference type="InterPro" id="IPR009683">
    <property type="entry name" value="Extensin-like_C"/>
</dbReference>
<reference evidence="2 3" key="1">
    <citation type="journal article" date="2018" name="Int. J. Syst. Evol. Microbiol.">
        <title>Pseudooceanicola lipolyticus sp. nov., a marine alphaproteobacterium, reclassification of Oceanicola flagellatus as Pseudooceanicola flagellatus comb. nov. and emended description of the genus Pseudooceanicola.</title>
        <authorList>
            <person name="Huang M.-M."/>
            <person name="Guo L.-L."/>
            <person name="Wu Y.-H."/>
            <person name="Lai Q.-L."/>
            <person name="Shao Z.-Z."/>
            <person name="Wang C.-S."/>
            <person name="Wu M."/>
            <person name="Xu X.-W."/>
        </authorList>
    </citation>
    <scope>NUCLEOTIDE SEQUENCE [LARGE SCALE GENOMIC DNA]</scope>
    <source>
        <strain evidence="2 3">157</strain>
    </source>
</reference>
<gene>
    <name evidence="2" type="ORF">CVM52_24805</name>
</gene>
<organism evidence="2 3">
    <name type="scientific">Pseudooceanicola lipolyticus</name>
    <dbReference type="NCBI Taxonomy" id="2029104"/>
    <lineage>
        <taxon>Bacteria</taxon>
        <taxon>Pseudomonadati</taxon>
        <taxon>Pseudomonadota</taxon>
        <taxon>Alphaproteobacteria</taxon>
        <taxon>Rhodobacterales</taxon>
        <taxon>Paracoccaceae</taxon>
        <taxon>Pseudooceanicola</taxon>
    </lineage>
</organism>
<dbReference type="Pfam" id="PF06904">
    <property type="entry name" value="Extensin-like_C"/>
    <property type="match status" value="1"/>
</dbReference>
<sequence length="191" mass="20663">RPGLRPPAVAQQAMARRQRLREGAVCGDLDIQGEEVGDVVGRISACGIDDAVRLDSVAGLGLTQKVLMNCRTAKALKTWIDIGVKPAFGGDDRVVGLKVAAHYACRTRNNQPGRRISEHGKGNAIDISGFVLESGKLMTVLKDYTGKGPLRQARRAACGPFATVLGPGSDRFHRDHFHLDTANYRRGPYCK</sequence>
<comment type="caution">
    <text evidence="2">The sequence shown here is derived from an EMBL/GenBank/DDBJ whole genome shotgun (WGS) entry which is preliminary data.</text>
</comment>
<dbReference type="EMBL" id="PGTB01000274">
    <property type="protein sequence ID" value="PJE33946.1"/>
    <property type="molecule type" value="Genomic_DNA"/>
</dbReference>
<protein>
    <submittedName>
        <fullName evidence="2">Extensin-like protein</fullName>
    </submittedName>
</protein>
<evidence type="ECO:0000313" key="2">
    <source>
        <dbReference type="EMBL" id="PJE33946.1"/>
    </source>
</evidence>
<evidence type="ECO:0000313" key="3">
    <source>
        <dbReference type="Proteomes" id="UP000231553"/>
    </source>
</evidence>
<feature type="domain" description="Extensin-like C-terminal" evidence="1">
    <location>
        <begin position="44"/>
        <end position="191"/>
    </location>
</feature>
<dbReference type="AlphaFoldDB" id="A0A2M8ITT6"/>
<proteinExistence type="predicted"/>